<keyword evidence="2" id="KW-1133">Transmembrane helix</keyword>
<evidence type="ECO:0000313" key="4">
    <source>
        <dbReference type="EMBL" id="TKA08480.1"/>
    </source>
</evidence>
<gene>
    <name evidence="4" type="ORF">FCI23_27580</name>
</gene>
<dbReference type="GO" id="GO:0009307">
    <property type="term" value="P:DNA restriction-modification system"/>
    <property type="evidence" value="ECO:0007669"/>
    <property type="project" value="InterPro"/>
</dbReference>
<dbReference type="InterPro" id="IPR052906">
    <property type="entry name" value="Type_IV_Methyl-Rstrct_Enzyme"/>
</dbReference>
<dbReference type="Pfam" id="PF04471">
    <property type="entry name" value="Mrr_cat"/>
    <property type="match status" value="1"/>
</dbReference>
<evidence type="ECO:0000256" key="2">
    <source>
        <dbReference type="SAM" id="Phobius"/>
    </source>
</evidence>
<protein>
    <submittedName>
        <fullName evidence="4">Restriction endonuclease</fullName>
    </submittedName>
</protein>
<evidence type="ECO:0000256" key="1">
    <source>
        <dbReference type="SAM" id="MobiDB-lite"/>
    </source>
</evidence>
<keyword evidence="2" id="KW-0472">Membrane</keyword>
<dbReference type="GO" id="GO:0003677">
    <property type="term" value="F:DNA binding"/>
    <property type="evidence" value="ECO:0007669"/>
    <property type="project" value="InterPro"/>
</dbReference>
<keyword evidence="4" id="KW-0255">Endonuclease</keyword>
<proteinExistence type="predicted"/>
<dbReference type="PANTHER" id="PTHR30015:SF6">
    <property type="entry name" value="SLL1429 PROTEIN"/>
    <property type="match status" value="1"/>
</dbReference>
<name>A0A4U0SFW7_9ACTN</name>
<feature type="region of interest" description="Disordered" evidence="1">
    <location>
        <begin position="214"/>
        <end position="242"/>
    </location>
</feature>
<dbReference type="RefSeq" id="WP_136726652.1">
    <property type="nucleotide sequence ID" value="NZ_SUMC01000030.1"/>
</dbReference>
<dbReference type="Proteomes" id="UP000305778">
    <property type="component" value="Unassembled WGS sequence"/>
</dbReference>
<keyword evidence="2" id="KW-0812">Transmembrane</keyword>
<keyword evidence="4" id="KW-0540">Nuclease</keyword>
<evidence type="ECO:0000259" key="3">
    <source>
        <dbReference type="Pfam" id="PF04471"/>
    </source>
</evidence>
<dbReference type="Gene3D" id="3.40.1350.10">
    <property type="match status" value="1"/>
</dbReference>
<dbReference type="AlphaFoldDB" id="A0A4U0SFW7"/>
<dbReference type="SUPFAM" id="SSF52980">
    <property type="entry name" value="Restriction endonuclease-like"/>
    <property type="match status" value="1"/>
</dbReference>
<evidence type="ECO:0000313" key="5">
    <source>
        <dbReference type="Proteomes" id="UP000305778"/>
    </source>
</evidence>
<comment type="caution">
    <text evidence="4">The sequence shown here is derived from an EMBL/GenBank/DDBJ whole genome shotgun (WGS) entry which is preliminary data.</text>
</comment>
<feature type="transmembrane region" description="Helical" evidence="2">
    <location>
        <begin position="40"/>
        <end position="58"/>
    </location>
</feature>
<organism evidence="4 5">
    <name type="scientific">Actinacidiphila oryziradicis</name>
    <dbReference type="NCBI Taxonomy" id="2571141"/>
    <lineage>
        <taxon>Bacteria</taxon>
        <taxon>Bacillati</taxon>
        <taxon>Actinomycetota</taxon>
        <taxon>Actinomycetes</taxon>
        <taxon>Kitasatosporales</taxon>
        <taxon>Streptomycetaceae</taxon>
        <taxon>Actinacidiphila</taxon>
    </lineage>
</organism>
<dbReference type="EMBL" id="SUMC01000030">
    <property type="protein sequence ID" value="TKA08480.1"/>
    <property type="molecule type" value="Genomic_DNA"/>
</dbReference>
<dbReference type="InterPro" id="IPR007560">
    <property type="entry name" value="Restrct_endonuc_IV_Mrr"/>
</dbReference>
<accession>A0A4U0SFW7</accession>
<keyword evidence="4" id="KW-0378">Hydrolase</keyword>
<sequence>MVKKRGRRSAARKRGSVILLGGGALLLLVTVAFWSAIWPYLLGAGVLGGLGTGSWWLWRTDRRVRGRDRQWRQQDAIQAGHRTLTEVDKMSGTEFEELVAALCRRDGCTDIRRVGGAGDNGADVTGRLPDGRTMIIQCKRYTPRSTIAPREVRDLLGSKAHFGADLAVFVTTTRFSRQSEDLCVHNDILAIHRDHLGLWNNGASLQSLININGSGQGDQQHRARWKKTYGTSPRPTARRRGA</sequence>
<feature type="transmembrane region" description="Helical" evidence="2">
    <location>
        <begin position="16"/>
        <end position="34"/>
    </location>
</feature>
<dbReference type="InterPro" id="IPR011856">
    <property type="entry name" value="tRNA_endonuc-like_dom_sf"/>
</dbReference>
<dbReference type="InterPro" id="IPR011335">
    <property type="entry name" value="Restrct_endonuc-II-like"/>
</dbReference>
<dbReference type="OrthoDB" id="5181666at2"/>
<reference evidence="4 5" key="1">
    <citation type="submission" date="2019-04" db="EMBL/GenBank/DDBJ databases">
        <title>Streptomyces oryziradicis sp. nov., a novel actinomycete isolated from rhizosphere soil of rice (Oryza sativa L.).</title>
        <authorList>
            <person name="Li C."/>
        </authorList>
    </citation>
    <scope>NUCLEOTIDE SEQUENCE [LARGE SCALE GENOMIC DNA]</scope>
    <source>
        <strain evidence="4 5">NEAU-C40</strain>
    </source>
</reference>
<dbReference type="GO" id="GO:0015666">
    <property type="term" value="F:restriction endodeoxyribonuclease activity"/>
    <property type="evidence" value="ECO:0007669"/>
    <property type="project" value="TreeGrafter"/>
</dbReference>
<feature type="domain" description="Restriction endonuclease type IV Mrr" evidence="3">
    <location>
        <begin position="87"/>
        <end position="196"/>
    </location>
</feature>
<dbReference type="PANTHER" id="PTHR30015">
    <property type="entry name" value="MRR RESTRICTION SYSTEM PROTEIN"/>
    <property type="match status" value="1"/>
</dbReference>
<keyword evidence="5" id="KW-1185">Reference proteome</keyword>